<feature type="transmembrane region" description="Helical" evidence="1">
    <location>
        <begin position="12"/>
        <end position="36"/>
    </location>
</feature>
<accession>A0A0J9D5M5</accession>
<reference evidence="3" key="2">
    <citation type="submission" date="2022-09" db="EMBL/GenBank/DDBJ databases">
        <title>Intensive care unit water sources are persistently colonized with multi-drug resistant bacteria and are the site of extensive horizontal gene transfer of antibiotic resistance genes.</title>
        <authorList>
            <person name="Diorio-Toth L."/>
        </authorList>
    </citation>
    <scope>NUCLEOTIDE SEQUENCE</scope>
    <source>
        <strain evidence="3">GD03659</strain>
    </source>
</reference>
<evidence type="ECO:0000313" key="2">
    <source>
        <dbReference type="EMBL" id="ATP19370.1"/>
    </source>
</evidence>
<evidence type="ECO:0000313" key="4">
    <source>
        <dbReference type="Proteomes" id="UP000037029"/>
    </source>
</evidence>
<evidence type="ECO:0000256" key="1">
    <source>
        <dbReference type="SAM" id="Phobius"/>
    </source>
</evidence>
<feature type="transmembrane region" description="Helical" evidence="1">
    <location>
        <begin position="338"/>
        <end position="360"/>
    </location>
</feature>
<dbReference type="PANTHER" id="PTHR34219:SF4">
    <property type="entry name" value="PEPSY DOMAIN-CONTAINING PROTEIN"/>
    <property type="match status" value="1"/>
</dbReference>
<reference evidence="2 4" key="1">
    <citation type="submission" date="2017-04" db="EMBL/GenBank/DDBJ databases">
        <title>Characterization, genome and methylation analysis of a phthalic acid esters degrading strain Sphingobium yanoikuyae SHJ.</title>
        <authorList>
            <person name="Feng L."/>
        </authorList>
    </citation>
    <scope>NUCLEOTIDE SEQUENCE [LARGE SCALE GENOMIC DNA]</scope>
    <source>
        <strain evidence="2 4">SHJ</strain>
    </source>
</reference>
<dbReference type="EMBL" id="JAOCKX010000006">
    <property type="protein sequence ID" value="MDH2130768.1"/>
    <property type="molecule type" value="Genomic_DNA"/>
</dbReference>
<feature type="transmembrane region" description="Helical" evidence="1">
    <location>
        <begin position="438"/>
        <end position="459"/>
    </location>
</feature>
<sequence>MKASLRQTMSTLHTWTGLLPGWLLFVIFLFGTVAFFQQEISQWMRPELTPAPISDKAIDAADTILRKEGAGADDWTLSLPGSRGGEGFSISWTPAGGDRSSQQERMLDATSGALTSVRDTRGGFFLYRMHFDLHYMPVMWARLLVSLAALAMLVAILSGVVTHKKIFTDFFLLRFGKGQRSWLDAHNVTAVLALPFYLMITYTGLVTLLFTLMPWAISANFPSTDAYYEAAFPSGPKSEPSETKADLRPIPELLQRARTLRPGFEPSYVSISHPGNAAAIVRIWPRTETLGGHQPMLYLNGATGEPLAGPREGGAASATKGVMIDLHAGRYANPALRWLYFLSGVGGTIMVGSGLVLWTVKRRAKLPDPARPHFGFRLVERLNIGVIAGASAGIAVYFLANRLLDPAIAKRADWEVNALFIAWGAIFVWSLGRPARRAWVETLAACALLYAAIPLVNAATTPRGLPASVMAGDAIFILFDLMMILTATGFAFAARKVATHQSKAKARSRIRQPKRDFQEVPA</sequence>
<dbReference type="InterPro" id="IPR005625">
    <property type="entry name" value="PepSY-ass_TM"/>
</dbReference>
<keyword evidence="1" id="KW-0812">Transmembrane</keyword>
<dbReference type="Pfam" id="PF03929">
    <property type="entry name" value="PepSY_TM"/>
    <property type="match status" value="1"/>
</dbReference>
<feature type="transmembrane region" description="Helical" evidence="1">
    <location>
        <begin position="412"/>
        <end position="431"/>
    </location>
</feature>
<organism evidence="2 4">
    <name type="scientific">Sphingobium yanoikuyae</name>
    <name type="common">Sphingomonas yanoikuyae</name>
    <dbReference type="NCBI Taxonomy" id="13690"/>
    <lineage>
        <taxon>Bacteria</taxon>
        <taxon>Pseudomonadati</taxon>
        <taxon>Pseudomonadota</taxon>
        <taxon>Alphaproteobacteria</taxon>
        <taxon>Sphingomonadales</taxon>
        <taxon>Sphingomonadaceae</taxon>
        <taxon>Sphingobium</taxon>
    </lineage>
</organism>
<feature type="transmembrane region" description="Helical" evidence="1">
    <location>
        <begin position="182"/>
        <end position="205"/>
    </location>
</feature>
<dbReference type="PANTHER" id="PTHR34219">
    <property type="entry name" value="IRON-REGULATED INNER MEMBRANE PROTEIN-RELATED"/>
    <property type="match status" value="1"/>
</dbReference>
<dbReference type="RefSeq" id="WP_048936649.1">
    <property type="nucleotide sequence ID" value="NZ_CP020925.1"/>
</dbReference>
<proteinExistence type="predicted"/>
<feature type="transmembrane region" description="Helical" evidence="1">
    <location>
        <begin position="474"/>
        <end position="494"/>
    </location>
</feature>
<dbReference type="Proteomes" id="UP000037029">
    <property type="component" value="Chromosome"/>
</dbReference>
<protein>
    <submittedName>
        <fullName evidence="3">PepSY domain-containing protein</fullName>
    </submittedName>
    <submittedName>
        <fullName evidence="2">Peptidase</fullName>
    </submittedName>
</protein>
<dbReference type="Proteomes" id="UP001162318">
    <property type="component" value="Unassembled WGS sequence"/>
</dbReference>
<feature type="transmembrane region" description="Helical" evidence="1">
    <location>
        <begin position="139"/>
        <end position="161"/>
    </location>
</feature>
<dbReference type="EMBL" id="CP020925">
    <property type="protein sequence ID" value="ATP19370.1"/>
    <property type="molecule type" value="Genomic_DNA"/>
</dbReference>
<evidence type="ECO:0000313" key="3">
    <source>
        <dbReference type="EMBL" id="MDH2130768.1"/>
    </source>
</evidence>
<keyword evidence="1" id="KW-0472">Membrane</keyword>
<keyword evidence="1" id="KW-1133">Transmembrane helix</keyword>
<gene>
    <name evidence="2" type="ORF">BV87_13845</name>
    <name evidence="3" type="ORF">N5J77_06500</name>
</gene>
<feature type="transmembrane region" description="Helical" evidence="1">
    <location>
        <begin position="381"/>
        <end position="400"/>
    </location>
</feature>
<name>A0A0J9D5M5_SPHYA</name>
<dbReference type="AlphaFoldDB" id="A0A0J9D5M5"/>